<dbReference type="AlphaFoldDB" id="A0AAV7FSA8"/>
<organism evidence="1 2">
    <name type="scientific">Dendrobium chrysotoxum</name>
    <name type="common">Orchid</name>
    <dbReference type="NCBI Taxonomy" id="161865"/>
    <lineage>
        <taxon>Eukaryota</taxon>
        <taxon>Viridiplantae</taxon>
        <taxon>Streptophyta</taxon>
        <taxon>Embryophyta</taxon>
        <taxon>Tracheophyta</taxon>
        <taxon>Spermatophyta</taxon>
        <taxon>Magnoliopsida</taxon>
        <taxon>Liliopsida</taxon>
        <taxon>Asparagales</taxon>
        <taxon>Orchidaceae</taxon>
        <taxon>Epidendroideae</taxon>
        <taxon>Malaxideae</taxon>
        <taxon>Dendrobiinae</taxon>
        <taxon>Dendrobium</taxon>
    </lineage>
</organism>
<dbReference type="Proteomes" id="UP000775213">
    <property type="component" value="Unassembled WGS sequence"/>
</dbReference>
<reference evidence="1 2" key="1">
    <citation type="journal article" date="2021" name="Hortic Res">
        <title>Chromosome-scale assembly of the Dendrobium chrysotoxum genome enhances the understanding of orchid evolution.</title>
        <authorList>
            <person name="Zhang Y."/>
            <person name="Zhang G.Q."/>
            <person name="Zhang D."/>
            <person name="Liu X.D."/>
            <person name="Xu X.Y."/>
            <person name="Sun W.H."/>
            <person name="Yu X."/>
            <person name="Zhu X."/>
            <person name="Wang Z.W."/>
            <person name="Zhao X."/>
            <person name="Zhong W.Y."/>
            <person name="Chen H."/>
            <person name="Yin W.L."/>
            <person name="Huang T."/>
            <person name="Niu S.C."/>
            <person name="Liu Z.J."/>
        </authorList>
    </citation>
    <scope>NUCLEOTIDE SEQUENCE [LARGE SCALE GENOMIC DNA]</scope>
    <source>
        <strain evidence="1">Lindl</strain>
    </source>
</reference>
<protein>
    <recommendedName>
        <fullName evidence="3">Maturase K</fullName>
    </recommendedName>
</protein>
<evidence type="ECO:0000313" key="2">
    <source>
        <dbReference type="Proteomes" id="UP000775213"/>
    </source>
</evidence>
<accession>A0AAV7FSA8</accession>
<proteinExistence type="predicted"/>
<name>A0AAV7FSA8_DENCH</name>
<sequence>MQMIMKWGWETLCKDPFIVLINLFVSFLPMKRRLKLTNVMSECEPRSGAVWKERDGKVINFLITYLTQTSKILHYFISAHPFPINRDRANLNYSIQMGHSINVGKLIYSSLMYIIRGITFCRFRRRLNSVSLG</sequence>
<gene>
    <name evidence="1" type="ORF">IEQ34_019819</name>
</gene>
<dbReference type="EMBL" id="JAGFBR010000017">
    <property type="protein sequence ID" value="KAH0452520.1"/>
    <property type="molecule type" value="Genomic_DNA"/>
</dbReference>
<evidence type="ECO:0000313" key="1">
    <source>
        <dbReference type="EMBL" id="KAH0452520.1"/>
    </source>
</evidence>
<keyword evidence="2" id="KW-1185">Reference proteome</keyword>
<comment type="caution">
    <text evidence="1">The sequence shown here is derived from an EMBL/GenBank/DDBJ whole genome shotgun (WGS) entry which is preliminary data.</text>
</comment>
<evidence type="ECO:0008006" key="3">
    <source>
        <dbReference type="Google" id="ProtNLM"/>
    </source>
</evidence>